<dbReference type="PROSITE" id="PS50082">
    <property type="entry name" value="WD_REPEATS_2"/>
    <property type="match status" value="14"/>
</dbReference>
<dbReference type="RefSeq" id="WP_163697599.1">
    <property type="nucleotide sequence ID" value="NZ_QXHD01000004.1"/>
</dbReference>
<dbReference type="Pfam" id="PF20703">
    <property type="entry name" value="nSTAND1"/>
    <property type="match status" value="1"/>
</dbReference>
<feature type="repeat" description="WD" evidence="3">
    <location>
        <begin position="1065"/>
        <end position="1099"/>
    </location>
</feature>
<keyword evidence="1 3" id="KW-0853">WD repeat</keyword>
<dbReference type="InterPro" id="IPR049052">
    <property type="entry name" value="nSTAND1"/>
</dbReference>
<feature type="repeat" description="WD" evidence="3">
    <location>
        <begin position="515"/>
        <end position="548"/>
    </location>
</feature>
<dbReference type="Proteomes" id="UP000481033">
    <property type="component" value="Unassembled WGS sequence"/>
</dbReference>
<feature type="domain" description="Novel STAND NTPase 1" evidence="4">
    <location>
        <begin position="17"/>
        <end position="422"/>
    </location>
</feature>
<dbReference type="SMART" id="SM00320">
    <property type="entry name" value="WD40"/>
    <property type="match status" value="14"/>
</dbReference>
<feature type="repeat" description="WD" evidence="3">
    <location>
        <begin position="686"/>
        <end position="727"/>
    </location>
</feature>
<dbReference type="PROSITE" id="PS00678">
    <property type="entry name" value="WD_REPEATS_1"/>
    <property type="match status" value="6"/>
</dbReference>
<dbReference type="CDD" id="cd00200">
    <property type="entry name" value="WD40"/>
    <property type="match status" value="2"/>
</dbReference>
<dbReference type="SUPFAM" id="SSF50978">
    <property type="entry name" value="WD40 repeat-like"/>
    <property type="match status" value="3"/>
</dbReference>
<dbReference type="InterPro" id="IPR001680">
    <property type="entry name" value="WD40_rpt"/>
</dbReference>
<gene>
    <name evidence="5" type="ORF">DXZ20_08485</name>
</gene>
<dbReference type="InterPro" id="IPR015943">
    <property type="entry name" value="WD40/YVTN_repeat-like_dom_sf"/>
</dbReference>
<sequence>MSGASNRISNTDLSSLPYKGLAHYSETDAPFFFGRASEWEVVADNLMATRLTLLYGASGVGKSSLLRAGVAYHLQQDARKNLVEFGAPEFAVVVFNAWQDNPLEALTQHIEKEIKSLLNGKTFEALSPSLRFNQMLESWAERLNENGGGGELFIILDQFEEYFLYHPNEKGKGTFAEEFPRAINRPDLSVNFLISIREDALAKLDRFKVSIPNIFSNYLRIDHLDAKSAYDAISKPIEVYNRQSPDKTTVTLEDSLVKVVVDQVSQFFGGSDGRGISKESRVELEKQIEAPYLQLVMEYLWKKEIENKRSNSLRLQTLFDMGGAEKIVSDHLSRQMDLLRKEEGEASLVVIARIFQYLVTPSGSKIAYPLKDLIGITEWPETRLRRLLEKLTSGKQRLLRTTSKSSDAYSERYEIFHDVLAQPILDWRKQYLLDEEKYRRNLAIKEGLPAQSIRQIKSMQDEKAALLVRQAYCFYKRERNKVLYQIDEALREILSISYFSNILRSHEKGVFGFAALAFNPKNPQMLASADYNGIIRLWDLHRSPTVHPPQILQNQQHDVHTLAFSPDGKILAASGADCTIHLWSNIDQSNLSSRILGHHDQNITSVAFNWDGTILASGSDDGKIKLWNLDNQSEDEPVAVLRGHQAAVKAVAFSPDRQSGYLLASGSKDKLVNLWDIRDNTCLKVLIRHADVVRSVAFSPDGQWLASGGEDKNIVLWDLRDLKQVEELETLLAHKDSVHSVAFSQDGQWLASGSEDQTICLWELAAVNQKVSRLKERLKGHSYGVSAVAFSPDNQLLASSSWDKTIRLWHLYPSKEISRIIGKHTDNIVSVAVSPDGHWLASGSWDKTVRLYDLSNPNVQPRVIGEHDDKVFVVAFDQTSQMLASGSKDQTIKLWRDFQNPVQQPEILRGHLDVVSSVAFSSDGRWLASGSWSKDGTVRLWDLLNSDATGQTIDTILWKHEEMETHASESVTSVAFSQDGQMLASASYDKTIKLLDLRKTDGLSWDSLYEQPNVAPIVLKGHSARVWSIAFSPNSQTLASGSDDRTIRLWDLSQTEVHPTLLKELEEHNFWVSSVVFSPDGKRLVSGSYDKTIRMWNLRHLDEDPIVLRGHEQSVTSVAFYPDSKTLISGSYDNTVRHWIIDTDQLADMVCEKVQRNLTQKEWQWFMGPDIPYEQTCSNLPPGEGTLAERVRVQEVSELEREFRVKLAQLFSGQKYVLQVIAERDADQKDTAEEDISTPLNKPKGDEGTYYRLETLRLLGFLKMTDPGQGPGSIRYGLSSKYREYLNKIKEH</sequence>
<feature type="repeat" description="WD" evidence="3">
    <location>
        <begin position="1108"/>
        <end position="1149"/>
    </location>
</feature>
<evidence type="ECO:0000313" key="6">
    <source>
        <dbReference type="Proteomes" id="UP000481033"/>
    </source>
</evidence>
<dbReference type="InterPro" id="IPR050349">
    <property type="entry name" value="WD_LIS1/nudF_dynein_reg"/>
</dbReference>
<feature type="repeat" description="WD" evidence="3">
    <location>
        <begin position="864"/>
        <end position="895"/>
    </location>
</feature>
<feature type="repeat" description="WD" evidence="3">
    <location>
        <begin position="1019"/>
        <end position="1060"/>
    </location>
</feature>
<evidence type="ECO:0000313" key="5">
    <source>
        <dbReference type="EMBL" id="NEZ55708.1"/>
    </source>
</evidence>
<proteinExistence type="predicted"/>
<feature type="repeat" description="WD" evidence="3">
    <location>
        <begin position="731"/>
        <end position="764"/>
    </location>
</feature>
<dbReference type="InterPro" id="IPR020472">
    <property type="entry name" value="WD40_PAC1"/>
</dbReference>
<feature type="repeat" description="WD" evidence="3">
    <location>
        <begin position="641"/>
        <end position="685"/>
    </location>
</feature>
<feature type="repeat" description="WD" evidence="3">
    <location>
        <begin position="908"/>
        <end position="951"/>
    </location>
</feature>
<accession>A0A6M0RHJ4</accession>
<feature type="repeat" description="WD" evidence="3">
    <location>
        <begin position="821"/>
        <end position="862"/>
    </location>
</feature>
<dbReference type="PRINTS" id="PR00320">
    <property type="entry name" value="GPROTEINBRPT"/>
</dbReference>
<feature type="repeat" description="WD" evidence="3">
    <location>
        <begin position="964"/>
        <end position="998"/>
    </location>
</feature>
<feature type="repeat" description="WD" evidence="3">
    <location>
        <begin position="596"/>
        <end position="637"/>
    </location>
</feature>
<name>A0A6M0RHJ4_9CYAN</name>
<reference evidence="5 6" key="1">
    <citation type="journal article" date="2020" name="Microb. Ecol.">
        <title>Ecogenomics of the Marine Benthic Filamentous Cyanobacterium Adonisia.</title>
        <authorList>
            <person name="Walter J.M."/>
            <person name="Coutinho F.H."/>
            <person name="Leomil L."/>
            <person name="Hargreaves P.I."/>
            <person name="Campeao M.E."/>
            <person name="Vieira V.V."/>
            <person name="Silva B.S."/>
            <person name="Fistarol G.O."/>
            <person name="Salomon P.S."/>
            <person name="Sawabe T."/>
            <person name="Mino S."/>
            <person name="Hosokawa M."/>
            <person name="Miyashita H."/>
            <person name="Maruyama F."/>
            <person name="van Verk M.C."/>
            <person name="Dutilh B.E."/>
            <person name="Thompson C.C."/>
            <person name="Thompson F.L."/>
        </authorList>
    </citation>
    <scope>NUCLEOTIDE SEQUENCE [LARGE SCALE GENOMIC DNA]</scope>
    <source>
        <strain evidence="5 6">CCMR0081</strain>
    </source>
</reference>
<comment type="caution">
    <text evidence="5">The sequence shown here is derived from an EMBL/GenBank/DDBJ whole genome shotgun (WGS) entry which is preliminary data.</text>
</comment>
<organism evidence="5 6">
    <name type="scientific">Adonisia turfae CCMR0081</name>
    <dbReference type="NCBI Taxonomy" id="2292702"/>
    <lineage>
        <taxon>Bacteria</taxon>
        <taxon>Bacillati</taxon>
        <taxon>Cyanobacteriota</taxon>
        <taxon>Adonisia</taxon>
        <taxon>Adonisia turfae</taxon>
    </lineage>
</organism>
<dbReference type="PANTHER" id="PTHR44129">
    <property type="entry name" value="WD REPEAT-CONTAINING PROTEIN POP1"/>
    <property type="match status" value="1"/>
</dbReference>
<protein>
    <recommendedName>
        <fullName evidence="4">Novel STAND NTPase 1 domain-containing protein</fullName>
    </recommendedName>
</protein>
<dbReference type="Gene3D" id="3.40.50.300">
    <property type="entry name" value="P-loop containing nucleotide triphosphate hydrolases"/>
    <property type="match status" value="1"/>
</dbReference>
<keyword evidence="2" id="KW-0677">Repeat</keyword>
<evidence type="ECO:0000256" key="3">
    <source>
        <dbReference type="PROSITE-ProRule" id="PRU00221"/>
    </source>
</evidence>
<keyword evidence="6" id="KW-1185">Reference proteome</keyword>
<dbReference type="Gene3D" id="2.130.10.10">
    <property type="entry name" value="YVTN repeat-like/Quinoprotein amine dehydrogenase"/>
    <property type="match status" value="5"/>
</dbReference>
<feature type="repeat" description="WD" evidence="3">
    <location>
        <begin position="552"/>
        <end position="584"/>
    </location>
</feature>
<dbReference type="EMBL" id="QXHD01000004">
    <property type="protein sequence ID" value="NEZ55708.1"/>
    <property type="molecule type" value="Genomic_DNA"/>
</dbReference>
<dbReference type="InterPro" id="IPR027417">
    <property type="entry name" value="P-loop_NTPase"/>
</dbReference>
<evidence type="ECO:0000256" key="2">
    <source>
        <dbReference type="ARBA" id="ARBA00022737"/>
    </source>
</evidence>
<evidence type="ECO:0000256" key="1">
    <source>
        <dbReference type="ARBA" id="ARBA00022574"/>
    </source>
</evidence>
<dbReference type="SUPFAM" id="SSF52540">
    <property type="entry name" value="P-loop containing nucleoside triphosphate hydrolases"/>
    <property type="match status" value="1"/>
</dbReference>
<evidence type="ECO:0000259" key="4">
    <source>
        <dbReference type="Pfam" id="PF20703"/>
    </source>
</evidence>
<dbReference type="PROSITE" id="PS50294">
    <property type="entry name" value="WD_REPEATS_REGION"/>
    <property type="match status" value="12"/>
</dbReference>
<dbReference type="InterPro" id="IPR036322">
    <property type="entry name" value="WD40_repeat_dom_sf"/>
</dbReference>
<feature type="repeat" description="WD" evidence="3">
    <location>
        <begin position="778"/>
        <end position="819"/>
    </location>
</feature>
<dbReference type="InterPro" id="IPR019775">
    <property type="entry name" value="WD40_repeat_CS"/>
</dbReference>
<dbReference type="Pfam" id="PF00400">
    <property type="entry name" value="WD40"/>
    <property type="match status" value="14"/>
</dbReference>